<organism evidence="1">
    <name type="scientific">Candidatus Methanophagaceae archaeon ANME-1 ERB6</name>
    <dbReference type="NCBI Taxonomy" id="2759912"/>
    <lineage>
        <taxon>Archaea</taxon>
        <taxon>Methanobacteriati</taxon>
        <taxon>Methanobacteriota</taxon>
        <taxon>Stenosarchaea group</taxon>
        <taxon>Methanomicrobia</taxon>
        <taxon>Candidatus Methanophagales</taxon>
        <taxon>Candidatus Methanophagaceae</taxon>
    </lineage>
</organism>
<name>A0A7G9YWK1_9EURY</name>
<accession>A0A7G9YWK1</accession>
<dbReference type="AlphaFoldDB" id="A0A7G9YWK1"/>
<protein>
    <submittedName>
        <fullName evidence="1">Uncharacterized protein</fullName>
    </submittedName>
</protein>
<sequence>MGLKENYEINQPDLHKIAEQQIKGKGDFTKSIIENRMRTQKIIEDQGISVLAVFLAEVLNGILEQKELDEKIKAVLR</sequence>
<proteinExistence type="predicted"/>
<evidence type="ECO:0000313" key="1">
    <source>
        <dbReference type="EMBL" id="QNO52385.1"/>
    </source>
</evidence>
<reference evidence="1" key="1">
    <citation type="submission" date="2020-06" db="EMBL/GenBank/DDBJ databases">
        <title>Unique genomic features of the anaerobic methanotrophic archaea.</title>
        <authorList>
            <person name="Chadwick G.L."/>
            <person name="Skennerton C.T."/>
            <person name="Laso-Perez R."/>
            <person name="Leu A.O."/>
            <person name="Speth D.R."/>
            <person name="Yu H."/>
            <person name="Morgan-Lang C."/>
            <person name="Hatzenpichler R."/>
            <person name="Goudeau D."/>
            <person name="Malmstrom R."/>
            <person name="Brazelton W.J."/>
            <person name="Woyke T."/>
            <person name="Hallam S.J."/>
            <person name="Tyson G.W."/>
            <person name="Wegener G."/>
            <person name="Boetius A."/>
            <person name="Orphan V."/>
        </authorList>
    </citation>
    <scope>NUCLEOTIDE SEQUENCE</scope>
</reference>
<gene>
    <name evidence="1" type="ORF">IAKEDICC_00005</name>
</gene>
<dbReference type="EMBL" id="MT631509">
    <property type="protein sequence ID" value="QNO52385.1"/>
    <property type="molecule type" value="Genomic_DNA"/>
</dbReference>